<dbReference type="RefSeq" id="WP_318100412.1">
    <property type="nucleotide sequence ID" value="NZ_CP137573.1"/>
</dbReference>
<keyword evidence="2" id="KW-1185">Reference proteome</keyword>
<accession>A0ABZ0LKW5</accession>
<dbReference type="Proteomes" id="UP001301731">
    <property type="component" value="Chromosome"/>
</dbReference>
<evidence type="ECO:0000313" key="2">
    <source>
        <dbReference type="Proteomes" id="UP001301731"/>
    </source>
</evidence>
<name>A0ABZ0LKW5_9ACTN</name>
<dbReference type="EMBL" id="CP137573">
    <property type="protein sequence ID" value="WOX20147.1"/>
    <property type="molecule type" value="Genomic_DNA"/>
</dbReference>
<proteinExistence type="predicted"/>
<protein>
    <submittedName>
        <fullName evidence="1">Uncharacterized protein</fullName>
    </submittedName>
</protein>
<sequence>MDAQHFERITAFIEARLTPIFDPANGSDHGFGMDDTSRALRALRNSVAAASAVKGLAEQRAAADPKLRSVIDQALEHNWDVLRSIARMWEDHADFRKEFKRHAWDFDTVPAAAPEPAAVASEA</sequence>
<evidence type="ECO:0000313" key="1">
    <source>
        <dbReference type="EMBL" id="WOX20147.1"/>
    </source>
</evidence>
<reference evidence="1 2" key="1">
    <citation type="submission" date="2023-10" db="EMBL/GenBank/DDBJ databases">
        <title>The genome sequence of Streptomyces sp. HUAS YS2.</title>
        <authorList>
            <person name="Mo P."/>
        </authorList>
    </citation>
    <scope>NUCLEOTIDE SEQUENCE [LARGE SCALE GENOMIC DNA]</scope>
    <source>
        <strain evidence="1 2">HUAS YS2</strain>
    </source>
</reference>
<gene>
    <name evidence="1" type="ORF">R2D22_01555</name>
</gene>
<organism evidence="1 2">
    <name type="scientific">Streptomyces solicathayae</name>
    <dbReference type="NCBI Taxonomy" id="3081768"/>
    <lineage>
        <taxon>Bacteria</taxon>
        <taxon>Bacillati</taxon>
        <taxon>Actinomycetota</taxon>
        <taxon>Actinomycetes</taxon>
        <taxon>Kitasatosporales</taxon>
        <taxon>Streptomycetaceae</taxon>
        <taxon>Streptomyces</taxon>
    </lineage>
</organism>